<feature type="compositionally biased region" description="Acidic residues" evidence="9">
    <location>
        <begin position="737"/>
        <end position="746"/>
    </location>
</feature>
<evidence type="ECO:0000256" key="4">
    <source>
        <dbReference type="ARBA" id="ARBA00022619"/>
    </source>
</evidence>
<dbReference type="InterPro" id="IPR000926">
    <property type="entry name" value="RibA"/>
</dbReference>
<feature type="region of interest" description="Disordered" evidence="9">
    <location>
        <begin position="26"/>
        <end position="57"/>
    </location>
</feature>
<evidence type="ECO:0000256" key="2">
    <source>
        <dbReference type="ARBA" id="ARBA00008131"/>
    </source>
</evidence>
<reference evidence="11 12" key="1">
    <citation type="submission" date="2018-03" db="EMBL/GenBank/DDBJ databases">
        <authorList>
            <person name="Guldener U."/>
        </authorList>
    </citation>
    <scope>NUCLEOTIDE SEQUENCE [LARGE SCALE GENOMIC DNA]</scope>
    <source>
        <strain evidence="11 12">DAOM196992</strain>
    </source>
</reference>
<protein>
    <recommendedName>
        <fullName evidence="3">GTP cyclohydrolase II</fullName>
        <ecNumber evidence="3">3.5.4.25</ecNumber>
    </recommendedName>
</protein>
<dbReference type="InterPro" id="IPR032677">
    <property type="entry name" value="GTP_cyclohydro_II"/>
</dbReference>
<dbReference type="Proteomes" id="UP000323386">
    <property type="component" value="Unassembled WGS sequence"/>
</dbReference>
<feature type="compositionally biased region" description="Low complexity" evidence="9">
    <location>
        <begin position="140"/>
        <end position="161"/>
    </location>
</feature>
<feature type="compositionally biased region" description="Polar residues" evidence="9">
    <location>
        <begin position="95"/>
        <end position="106"/>
    </location>
</feature>
<dbReference type="GO" id="GO:0003935">
    <property type="term" value="F:GTP cyclohydrolase II activity"/>
    <property type="evidence" value="ECO:0007669"/>
    <property type="project" value="UniProtKB-EC"/>
</dbReference>
<comment type="catalytic activity">
    <reaction evidence="8">
        <text>GTP + 4 H2O = 2,5-diamino-6-hydroxy-4-(5-phosphoribosylamino)-pyrimidine + formate + 2 phosphate + 3 H(+)</text>
        <dbReference type="Rhea" id="RHEA:23704"/>
        <dbReference type="ChEBI" id="CHEBI:15377"/>
        <dbReference type="ChEBI" id="CHEBI:15378"/>
        <dbReference type="ChEBI" id="CHEBI:15740"/>
        <dbReference type="ChEBI" id="CHEBI:37565"/>
        <dbReference type="ChEBI" id="CHEBI:43474"/>
        <dbReference type="ChEBI" id="CHEBI:58614"/>
        <dbReference type="EC" id="3.5.4.25"/>
    </reaction>
</comment>
<evidence type="ECO:0000256" key="1">
    <source>
        <dbReference type="ARBA" id="ARBA00005104"/>
    </source>
</evidence>
<gene>
    <name evidence="11" type="ORF">PSFLO_07453</name>
</gene>
<dbReference type="OrthoDB" id="5569761at2759"/>
<feature type="compositionally biased region" description="Basic and acidic residues" evidence="9">
    <location>
        <begin position="225"/>
        <end position="250"/>
    </location>
</feature>
<feature type="region of interest" description="Disordered" evidence="9">
    <location>
        <begin position="787"/>
        <end position="837"/>
    </location>
</feature>
<dbReference type="GO" id="GO:0009231">
    <property type="term" value="P:riboflavin biosynthetic process"/>
    <property type="evidence" value="ECO:0007669"/>
    <property type="project" value="UniProtKB-KW"/>
</dbReference>
<feature type="region of interest" description="Disordered" evidence="9">
    <location>
        <begin position="723"/>
        <end position="747"/>
    </location>
</feature>
<dbReference type="EC" id="3.5.4.25" evidence="3"/>
<feature type="region of interest" description="Disordered" evidence="9">
    <location>
        <begin position="424"/>
        <end position="457"/>
    </location>
</feature>
<dbReference type="Gene3D" id="3.40.50.10990">
    <property type="entry name" value="GTP cyclohydrolase II"/>
    <property type="match status" value="1"/>
</dbReference>
<dbReference type="PANTHER" id="PTHR21327">
    <property type="entry name" value="GTP CYCLOHYDROLASE II-RELATED"/>
    <property type="match status" value="1"/>
</dbReference>
<evidence type="ECO:0000256" key="3">
    <source>
        <dbReference type="ARBA" id="ARBA00012762"/>
    </source>
</evidence>
<feature type="region of interest" description="Disordered" evidence="9">
    <location>
        <begin position="491"/>
        <end position="514"/>
    </location>
</feature>
<evidence type="ECO:0000313" key="12">
    <source>
        <dbReference type="Proteomes" id="UP000323386"/>
    </source>
</evidence>
<feature type="region of interest" description="Disordered" evidence="9">
    <location>
        <begin position="74"/>
        <end position="253"/>
    </location>
</feature>
<comment type="pathway">
    <text evidence="1">Cofactor biosynthesis; riboflavin biosynthesis.</text>
</comment>
<feature type="region of interest" description="Disordered" evidence="9">
    <location>
        <begin position="644"/>
        <end position="669"/>
    </location>
</feature>
<evidence type="ECO:0000259" key="10">
    <source>
        <dbReference type="Pfam" id="PF00925"/>
    </source>
</evidence>
<dbReference type="SUPFAM" id="SSF142695">
    <property type="entry name" value="RibA-like"/>
    <property type="match status" value="2"/>
</dbReference>
<evidence type="ECO:0000256" key="7">
    <source>
        <dbReference type="ARBA" id="ARBA00023134"/>
    </source>
</evidence>
<comment type="similarity">
    <text evidence="2">Belongs to the GTP cyclohydrolase II family.</text>
</comment>
<dbReference type="GO" id="GO:0005525">
    <property type="term" value="F:GTP binding"/>
    <property type="evidence" value="ECO:0007669"/>
    <property type="project" value="UniProtKB-KW"/>
</dbReference>
<feature type="compositionally biased region" description="Low complexity" evidence="9">
    <location>
        <begin position="189"/>
        <end position="200"/>
    </location>
</feature>
<keyword evidence="6 11" id="KW-0378">Hydrolase</keyword>
<feature type="domain" description="GTP cyclohydrolase II" evidence="10">
    <location>
        <begin position="452"/>
        <end position="607"/>
    </location>
</feature>
<feature type="compositionally biased region" description="Basic and acidic residues" evidence="9">
    <location>
        <begin position="648"/>
        <end position="662"/>
    </location>
</feature>
<dbReference type="EMBL" id="OOIP01000034">
    <property type="protein sequence ID" value="SPO41970.1"/>
    <property type="molecule type" value="Genomic_DNA"/>
</dbReference>
<accession>A0A5C3FCI3</accession>
<dbReference type="CDD" id="cd00641">
    <property type="entry name" value="GTP_cyclohydro2"/>
    <property type="match status" value="1"/>
</dbReference>
<feature type="compositionally biased region" description="Polar residues" evidence="9">
    <location>
        <begin position="27"/>
        <end position="46"/>
    </location>
</feature>
<evidence type="ECO:0000256" key="9">
    <source>
        <dbReference type="SAM" id="MobiDB-lite"/>
    </source>
</evidence>
<evidence type="ECO:0000256" key="5">
    <source>
        <dbReference type="ARBA" id="ARBA00022741"/>
    </source>
</evidence>
<evidence type="ECO:0000256" key="8">
    <source>
        <dbReference type="ARBA" id="ARBA00049295"/>
    </source>
</evidence>
<dbReference type="Pfam" id="PF00925">
    <property type="entry name" value="GTP_cyclohydro2"/>
    <property type="match status" value="1"/>
</dbReference>
<feature type="compositionally biased region" description="Low complexity" evidence="9">
    <location>
        <begin position="210"/>
        <end position="224"/>
    </location>
</feature>
<keyword evidence="12" id="KW-1185">Reference proteome</keyword>
<sequence>MQPRNSPAAHHSVAPGDLEVLDMLCSMPSSFPHSGPSNYASASSASKPRPLSTLNALRRPPIDPMVLAASLSSGPHVTRHHFHHSFGSGDEHAKQSTQMPASQRASLQKRDEQQPRSRKLSAASGSYANCDLDEFDSQPTSSAASATATQAAHHVVEPVPEVTDEERAMYASRQAPRSVRLQREREKLQSLQPSAAPSSATVTVPASGDAAATTTTAGAATPVAEAKRDEVKSAADIRASDEPARPDLERQPGNLAGKPMPMPVTANANANAVAKALDERKAAVVASATPSLGSLPAPGIVSAAPSIPSTPLNRPNISSIVRPPPLAVRCHARTRIPTPHGEIFCHLYRNNYDAKEHLALVIDPAQNDDDSVVLGQDGRPLKERSRRYRKRALRSKTLDEVWGPQESEMERIVRGAYVGRLGPSFQVPSLPVHRGRDGPAGADDDDDDDDDEEPPLVRIHSECYTGETIGSQRCDCGEQLDEAIRLISEGSAPAKASAGDSPSSHGHAHGRARARAPLPPRGVIVYLRQEGRGIGLLDKLMAYNLQDMGHDTVSANILLGHLPDARKYDIASAILRDLGVDECRLLTNNPEKMEALEAEGVHVSERVGMVPRVWKYRKFVRDKAKKKEKARARAAAAAAASKAKAKAKLGDDRPVRPRKGADGVEASPLRAALHHRRSDLFSAGGGLGGVPMDASMISQAASASEDDDPVSLGLRHQGEDVLLDSQYASASPSPSSSDDEDEEEEYINSVLRKSGATMIGGSITKSVELERYLRTKVERMGHLLTLPDGQVHDEAPAAGPGPGPGPGQADGEAEDVAEAMGGEAELVSQPNSEDEAA</sequence>
<dbReference type="InterPro" id="IPR036144">
    <property type="entry name" value="RibA-like_sf"/>
</dbReference>
<evidence type="ECO:0000313" key="11">
    <source>
        <dbReference type="EMBL" id="SPO41970.1"/>
    </source>
</evidence>
<keyword evidence="4" id="KW-0686">Riboflavin biosynthesis</keyword>
<dbReference type="PANTHER" id="PTHR21327:SF29">
    <property type="entry name" value="GTP CYCLOHYDROLASE-2"/>
    <property type="match status" value="1"/>
</dbReference>
<proteinExistence type="inferred from homology"/>
<organism evidence="11 12">
    <name type="scientific">Pseudozyma flocculosa</name>
    <dbReference type="NCBI Taxonomy" id="84751"/>
    <lineage>
        <taxon>Eukaryota</taxon>
        <taxon>Fungi</taxon>
        <taxon>Dikarya</taxon>
        <taxon>Basidiomycota</taxon>
        <taxon>Ustilaginomycotina</taxon>
        <taxon>Ustilaginomycetes</taxon>
        <taxon>Ustilaginales</taxon>
        <taxon>Ustilaginaceae</taxon>
        <taxon>Pseudozyma</taxon>
    </lineage>
</organism>
<feature type="compositionally biased region" description="Acidic residues" evidence="9">
    <location>
        <begin position="442"/>
        <end position="454"/>
    </location>
</feature>
<keyword evidence="5" id="KW-0547">Nucleotide-binding</keyword>
<evidence type="ECO:0000256" key="6">
    <source>
        <dbReference type="ARBA" id="ARBA00022801"/>
    </source>
</evidence>
<name>A0A5C3FCI3_9BASI</name>
<keyword evidence="7" id="KW-0342">GTP-binding</keyword>
<dbReference type="AlphaFoldDB" id="A0A5C3FCI3"/>